<evidence type="ECO:0000256" key="9">
    <source>
        <dbReference type="RuleBase" id="RU366031"/>
    </source>
</evidence>
<dbReference type="SUPFAM" id="SSF69618">
    <property type="entry name" value="HemD-like"/>
    <property type="match status" value="1"/>
</dbReference>
<sequence>MAQRLTGAGVWITRPLHQAESLAKAIEAQGGEAICLPVIAIEDVEDPRDPMAIVERLDSFDLAIFVSANAVARGLGYVESRGNWPAQVQVAAIGKATARALASAGLVSAVQSPPPYNSEALLTTTALQADAIAGRRVVIFRGVGGRALLGDTLAHRGALVTYAEVYRRTRPRWRQTTPIPWDRIQVIVVTSAEGLGNLFGMMNDDAERERLREIPLVVISERMGGLVRELGSRCPPIVAERASNEAILDALLAFAPR</sequence>
<dbReference type="InterPro" id="IPR039793">
    <property type="entry name" value="UROS/Hem4"/>
</dbReference>
<dbReference type="Gene3D" id="3.40.50.10090">
    <property type="match status" value="2"/>
</dbReference>
<dbReference type="PANTHER" id="PTHR38042">
    <property type="entry name" value="UROPORPHYRINOGEN-III SYNTHASE, CHLOROPLASTIC"/>
    <property type="match status" value="1"/>
</dbReference>
<evidence type="ECO:0000256" key="1">
    <source>
        <dbReference type="ARBA" id="ARBA00004772"/>
    </source>
</evidence>
<evidence type="ECO:0000256" key="8">
    <source>
        <dbReference type="ARBA" id="ARBA00048617"/>
    </source>
</evidence>
<protein>
    <recommendedName>
        <fullName evidence="7 9">Uroporphyrinogen-III synthase</fullName>
        <ecNumber evidence="3 9">4.2.1.75</ecNumber>
    </recommendedName>
</protein>
<dbReference type="CDD" id="cd06578">
    <property type="entry name" value="HemD"/>
    <property type="match status" value="1"/>
</dbReference>
<dbReference type="GO" id="GO:0006782">
    <property type="term" value="P:protoporphyrinogen IX biosynthetic process"/>
    <property type="evidence" value="ECO:0007669"/>
    <property type="project" value="UniProtKB-UniRule"/>
</dbReference>
<reference evidence="13" key="1">
    <citation type="submission" date="2019-02" db="EMBL/GenBank/DDBJ databases">
        <authorList>
            <person name="Gruber-Vodicka R. H."/>
            <person name="Seah K. B. B."/>
        </authorList>
    </citation>
    <scope>NUCLEOTIDE SEQUENCE</scope>
    <source>
        <strain evidence="12">BECK_BZ163</strain>
        <strain evidence="13">BECK_BZ164</strain>
        <strain evidence="11">BECK_BZ165</strain>
    </source>
</reference>
<accession>A0A450WB78</accession>
<evidence type="ECO:0000256" key="7">
    <source>
        <dbReference type="ARBA" id="ARBA00040167"/>
    </source>
</evidence>
<comment type="pathway">
    <text evidence="1 9">Porphyrin-containing compound metabolism; protoporphyrin-IX biosynthesis; coproporphyrinogen-III from 5-aminolevulinate: step 3/4.</text>
</comment>
<dbReference type="EMBL" id="CAADFL010000316">
    <property type="protein sequence ID" value="VFK14326.1"/>
    <property type="molecule type" value="Genomic_DNA"/>
</dbReference>
<evidence type="ECO:0000256" key="2">
    <source>
        <dbReference type="ARBA" id="ARBA00008133"/>
    </source>
</evidence>
<dbReference type="UniPathway" id="UPA00251">
    <property type="reaction ID" value="UER00320"/>
</dbReference>
<evidence type="ECO:0000256" key="4">
    <source>
        <dbReference type="ARBA" id="ARBA00023239"/>
    </source>
</evidence>
<keyword evidence="5 9" id="KW-0627">Porphyrin biosynthesis</keyword>
<dbReference type="Pfam" id="PF02602">
    <property type="entry name" value="HEM4"/>
    <property type="match status" value="1"/>
</dbReference>
<feature type="domain" description="Tetrapyrrole biosynthesis uroporphyrinogen III synthase" evidence="10">
    <location>
        <begin position="21"/>
        <end position="248"/>
    </location>
</feature>
<evidence type="ECO:0000256" key="3">
    <source>
        <dbReference type="ARBA" id="ARBA00013109"/>
    </source>
</evidence>
<evidence type="ECO:0000256" key="5">
    <source>
        <dbReference type="ARBA" id="ARBA00023244"/>
    </source>
</evidence>
<proteinExistence type="inferred from homology"/>
<dbReference type="EC" id="4.2.1.75" evidence="3 9"/>
<gene>
    <name evidence="12" type="ORF">BECKFM1743A_GA0114220_103237</name>
    <name evidence="13" type="ORF">BECKFM1743B_GA0114221_103167</name>
    <name evidence="11" type="ORF">BECKFM1743C_GA0114222_103207</name>
</gene>
<dbReference type="GO" id="GO:0006780">
    <property type="term" value="P:uroporphyrinogen III biosynthetic process"/>
    <property type="evidence" value="ECO:0007669"/>
    <property type="project" value="UniProtKB-UniRule"/>
</dbReference>
<dbReference type="AlphaFoldDB" id="A0A450WB78"/>
<evidence type="ECO:0000313" key="12">
    <source>
        <dbReference type="EMBL" id="VFJ63083.1"/>
    </source>
</evidence>
<organism evidence="13">
    <name type="scientific">Candidatus Kentrum sp. FM</name>
    <dbReference type="NCBI Taxonomy" id="2126340"/>
    <lineage>
        <taxon>Bacteria</taxon>
        <taxon>Pseudomonadati</taxon>
        <taxon>Pseudomonadota</taxon>
        <taxon>Gammaproteobacteria</taxon>
        <taxon>Candidatus Kentrum</taxon>
    </lineage>
</organism>
<keyword evidence="4 9" id="KW-0456">Lyase</keyword>
<dbReference type="EMBL" id="CAADFA010000320">
    <property type="protein sequence ID" value="VFJ62620.1"/>
    <property type="molecule type" value="Genomic_DNA"/>
</dbReference>
<dbReference type="InterPro" id="IPR003754">
    <property type="entry name" value="4pyrrol_synth_uPrphyn_synth"/>
</dbReference>
<evidence type="ECO:0000259" key="10">
    <source>
        <dbReference type="Pfam" id="PF02602"/>
    </source>
</evidence>
<name>A0A450WB78_9GAMM</name>
<dbReference type="GO" id="GO:0004852">
    <property type="term" value="F:uroporphyrinogen-III synthase activity"/>
    <property type="evidence" value="ECO:0007669"/>
    <property type="project" value="UniProtKB-UniRule"/>
</dbReference>
<evidence type="ECO:0000313" key="13">
    <source>
        <dbReference type="EMBL" id="VFK14326.1"/>
    </source>
</evidence>
<evidence type="ECO:0000313" key="11">
    <source>
        <dbReference type="EMBL" id="VFJ62620.1"/>
    </source>
</evidence>
<dbReference type="EMBL" id="CAADEZ010000323">
    <property type="protein sequence ID" value="VFJ63083.1"/>
    <property type="molecule type" value="Genomic_DNA"/>
</dbReference>
<comment type="function">
    <text evidence="6 9">Catalyzes cyclization of the linear tetrapyrrole, hydroxymethylbilane, to the macrocyclic uroporphyrinogen III.</text>
</comment>
<dbReference type="InterPro" id="IPR036108">
    <property type="entry name" value="4pyrrol_syn_uPrphyn_synt_sf"/>
</dbReference>
<evidence type="ECO:0000256" key="6">
    <source>
        <dbReference type="ARBA" id="ARBA00037589"/>
    </source>
</evidence>
<dbReference type="PANTHER" id="PTHR38042:SF1">
    <property type="entry name" value="UROPORPHYRINOGEN-III SYNTHASE, CHLOROPLASTIC"/>
    <property type="match status" value="1"/>
</dbReference>
<comment type="catalytic activity">
    <reaction evidence="8 9">
        <text>hydroxymethylbilane = uroporphyrinogen III + H2O</text>
        <dbReference type="Rhea" id="RHEA:18965"/>
        <dbReference type="ChEBI" id="CHEBI:15377"/>
        <dbReference type="ChEBI" id="CHEBI:57308"/>
        <dbReference type="ChEBI" id="CHEBI:57845"/>
        <dbReference type="EC" id="4.2.1.75"/>
    </reaction>
</comment>
<comment type="similarity">
    <text evidence="2 9">Belongs to the uroporphyrinogen-III synthase family.</text>
</comment>